<accession>A0A067LTH7</accession>
<feature type="non-terminal residue" evidence="1">
    <location>
        <position position="1"/>
    </location>
</feature>
<gene>
    <name evidence="1" type="ORF">BOTBODRAFT_78000</name>
</gene>
<dbReference type="Proteomes" id="UP000027195">
    <property type="component" value="Unassembled WGS sequence"/>
</dbReference>
<keyword evidence="2" id="KW-1185">Reference proteome</keyword>
<dbReference type="STRING" id="930990.A0A067LTH7"/>
<name>A0A067LTH7_BOTB1</name>
<dbReference type="HOGENOM" id="CLU_099114_2_0_1"/>
<feature type="non-terminal residue" evidence="1">
    <location>
        <position position="83"/>
    </location>
</feature>
<dbReference type="AlphaFoldDB" id="A0A067LTH7"/>
<dbReference type="OrthoDB" id="3262412at2759"/>
<dbReference type="InParanoid" id="A0A067LTH7"/>
<organism evidence="1 2">
    <name type="scientific">Botryobasidium botryosum (strain FD-172 SS1)</name>
    <dbReference type="NCBI Taxonomy" id="930990"/>
    <lineage>
        <taxon>Eukaryota</taxon>
        <taxon>Fungi</taxon>
        <taxon>Dikarya</taxon>
        <taxon>Basidiomycota</taxon>
        <taxon>Agaricomycotina</taxon>
        <taxon>Agaricomycetes</taxon>
        <taxon>Cantharellales</taxon>
        <taxon>Botryobasidiaceae</taxon>
        <taxon>Botryobasidium</taxon>
    </lineage>
</organism>
<reference evidence="2" key="1">
    <citation type="journal article" date="2014" name="Proc. Natl. Acad. Sci. U.S.A.">
        <title>Extensive sampling of basidiomycete genomes demonstrates inadequacy of the white-rot/brown-rot paradigm for wood decay fungi.</title>
        <authorList>
            <person name="Riley R."/>
            <person name="Salamov A.A."/>
            <person name="Brown D.W."/>
            <person name="Nagy L.G."/>
            <person name="Floudas D."/>
            <person name="Held B.W."/>
            <person name="Levasseur A."/>
            <person name="Lombard V."/>
            <person name="Morin E."/>
            <person name="Otillar R."/>
            <person name="Lindquist E.A."/>
            <person name="Sun H."/>
            <person name="LaButti K.M."/>
            <person name="Schmutz J."/>
            <person name="Jabbour D."/>
            <person name="Luo H."/>
            <person name="Baker S.E."/>
            <person name="Pisabarro A.G."/>
            <person name="Walton J.D."/>
            <person name="Blanchette R.A."/>
            <person name="Henrissat B."/>
            <person name="Martin F."/>
            <person name="Cullen D."/>
            <person name="Hibbett D.S."/>
            <person name="Grigoriev I.V."/>
        </authorList>
    </citation>
    <scope>NUCLEOTIDE SEQUENCE [LARGE SCALE GENOMIC DNA]</scope>
    <source>
        <strain evidence="2">FD-172 SS1</strain>
    </source>
</reference>
<sequence>LWSRSTSPLLSRLRTTMTVENHWKQLKHHYLHIMHRPRLDHTLFVICTKAVPVYMARAPALQDSYRIGRARQLTAYQITFKTA</sequence>
<dbReference type="EMBL" id="KL198129">
    <property type="protein sequence ID" value="KDQ06603.1"/>
    <property type="molecule type" value="Genomic_DNA"/>
</dbReference>
<evidence type="ECO:0000313" key="1">
    <source>
        <dbReference type="EMBL" id="KDQ06603.1"/>
    </source>
</evidence>
<evidence type="ECO:0000313" key="2">
    <source>
        <dbReference type="Proteomes" id="UP000027195"/>
    </source>
</evidence>
<proteinExistence type="predicted"/>
<protein>
    <submittedName>
        <fullName evidence="1">Uncharacterized protein</fullName>
    </submittedName>
</protein>